<evidence type="ECO:0000256" key="2">
    <source>
        <dbReference type="ARBA" id="ARBA00022692"/>
    </source>
</evidence>
<proteinExistence type="inferred from homology"/>
<evidence type="ECO:0000256" key="3">
    <source>
        <dbReference type="ARBA" id="ARBA00022989"/>
    </source>
</evidence>
<name>A0A2X2Y9K2_CLOPF</name>
<evidence type="ECO:0000313" key="8">
    <source>
        <dbReference type="Proteomes" id="UP000249986"/>
    </source>
</evidence>
<feature type="region of interest" description="Disordered" evidence="6">
    <location>
        <begin position="880"/>
        <end position="899"/>
    </location>
</feature>
<reference evidence="7 8" key="1">
    <citation type="submission" date="2018-06" db="EMBL/GenBank/DDBJ databases">
        <authorList>
            <consortium name="Pathogen Informatics"/>
            <person name="Doyle S."/>
        </authorList>
    </citation>
    <scope>NUCLEOTIDE SEQUENCE [LARGE SCALE GENOMIC DNA]</scope>
    <source>
        <strain evidence="7 8">NCTC10719</strain>
    </source>
</reference>
<evidence type="ECO:0000256" key="6">
    <source>
        <dbReference type="SAM" id="MobiDB-lite"/>
    </source>
</evidence>
<keyword evidence="2 5" id="KW-0812">Transmembrane</keyword>
<dbReference type="GO" id="GO:0005886">
    <property type="term" value="C:plasma membrane"/>
    <property type="evidence" value="ECO:0007669"/>
    <property type="project" value="UniProtKB-SubCell"/>
</dbReference>
<dbReference type="PANTHER" id="PTHR39344:SF1">
    <property type="entry name" value="UPF0182 PROTEIN SLL1060"/>
    <property type="match status" value="1"/>
</dbReference>
<dbReference type="AlphaFoldDB" id="A0A2X2Y9K2"/>
<sequence length="941" mass="107730">MNFSFSEVLFYIYEMSKFKEGEVLKNKILNTVLISILLLVVVFFVSTNFIINVQWFKEVGYLNVFFTKLIAICKLFVPIFILYFCVIAIYLFTLRKSIRSLVGDTKFKSVKKYFLLSNLVISILGAGATATTQWYKILQFTNAVPFGEVDPIFNKDISFYVFKLPLVQSLFSTAISLIIILVLITVIIYLALGFKDKIYQNKDNVININSKTYGIRKFAGKQLAVLASVLSLLIGCSYLLKSYNLVYSTRGVSYGAGYTDVKITMIFYKVIAVACVISSIVVFISILKLKFRPIIISIASIAVLIVLEPVVAIFTQQFVVKPNEMELEKPYISYSIDATKKAFNIDEIEVKEMEPNENITSEKLEDNKDIIENLKVNSTGPLLSFYQQVQLIKNYYEFNDADTDRYNINGKYTQVFVSPREINREAMTTWQNKHLRYTHGYGLAMSRVNSVTEFGQPDFVMKDIPTVNTTDINLENPRIYFGESDNDYVIVNTEGGEFDYPTGDTENTFNYNGTGGLKMTPFNRVLFSIYERNPKILMSSSITSESRIILNRNIVKRVQEIAPFLTYDSDPYIVVHDGRLVWMMDAYTSTDKYPFSEPHEGVNYIRNSVKVVVDAFNGNVDFYVTDENDPIINCYLKIYKGLFKPLSEMPEDLKEHFRYPQDLFELQSKVLTKYHVDDPIKLFTEEDLWDRSLEVVKHGGENLSQGDEGKEESILNKAKENKNNEAKNEGLYLMTKLPDEENVEMMLLDYFNMRGKQSMVALLGARMDGDNYGELVMYKFPPQRTIYSPILFKNRIQQDPNISKEISLWAGKGSEVIYGDIIIVPIEDSLLYLNTIYLKANSENSMPEMKRVILSNGDKIVIEENIEKALLKLFNYSSSEENKNSNKDETPKNEITSDNSGIKEAADLFNKAIEAQKNGDWATYGEFINKLGDILNKMSQE</sequence>
<evidence type="ECO:0000256" key="4">
    <source>
        <dbReference type="ARBA" id="ARBA00023136"/>
    </source>
</evidence>
<feature type="transmembrane region" description="Helical" evidence="5">
    <location>
        <begin position="170"/>
        <end position="192"/>
    </location>
</feature>
<evidence type="ECO:0000313" key="7">
    <source>
        <dbReference type="EMBL" id="SQB60061.1"/>
    </source>
</evidence>
<dbReference type="HAMAP" id="MF_01600">
    <property type="entry name" value="UPF0182"/>
    <property type="match status" value="1"/>
</dbReference>
<accession>A0A2X2Y9K2</accession>
<keyword evidence="4 5" id="KW-0472">Membrane</keyword>
<keyword evidence="3 5" id="KW-1133">Transmembrane helix</keyword>
<feature type="compositionally biased region" description="Basic and acidic residues" evidence="6">
    <location>
        <begin position="880"/>
        <end position="892"/>
    </location>
</feature>
<protein>
    <recommendedName>
        <fullName evidence="5">UPF0182 protein NCTC10719_01620</fullName>
    </recommendedName>
</protein>
<dbReference type="Proteomes" id="UP000249986">
    <property type="component" value="Unassembled WGS sequence"/>
</dbReference>
<feature type="transmembrane region" description="Helical" evidence="5">
    <location>
        <begin position="113"/>
        <end position="135"/>
    </location>
</feature>
<feature type="transmembrane region" description="Helical" evidence="5">
    <location>
        <begin position="69"/>
        <end position="92"/>
    </location>
</feature>
<dbReference type="NCBIfam" id="NF000825">
    <property type="entry name" value="PRK00068.1"/>
    <property type="match status" value="1"/>
</dbReference>
<feature type="transmembrane region" description="Helical" evidence="5">
    <location>
        <begin position="223"/>
        <end position="240"/>
    </location>
</feature>
<feature type="transmembrane region" description="Helical" evidence="5">
    <location>
        <begin position="294"/>
        <end position="314"/>
    </location>
</feature>
<comment type="subcellular location">
    <subcellularLocation>
        <location evidence="5">Cell membrane</location>
        <topology evidence="5">Multi-pass membrane protein</topology>
    </subcellularLocation>
</comment>
<dbReference type="PANTHER" id="PTHR39344">
    <property type="entry name" value="UPF0182 PROTEIN SLL1060"/>
    <property type="match status" value="1"/>
</dbReference>
<dbReference type="Pfam" id="PF03699">
    <property type="entry name" value="UPF0182"/>
    <property type="match status" value="1"/>
</dbReference>
<keyword evidence="1 5" id="KW-1003">Cell membrane</keyword>
<dbReference type="InterPro" id="IPR005372">
    <property type="entry name" value="UPF0182"/>
</dbReference>
<dbReference type="GO" id="GO:0005576">
    <property type="term" value="C:extracellular region"/>
    <property type="evidence" value="ECO:0007669"/>
    <property type="project" value="TreeGrafter"/>
</dbReference>
<organism evidence="7 8">
    <name type="scientific">Clostridium perfringens</name>
    <dbReference type="NCBI Taxonomy" id="1502"/>
    <lineage>
        <taxon>Bacteria</taxon>
        <taxon>Bacillati</taxon>
        <taxon>Bacillota</taxon>
        <taxon>Clostridia</taxon>
        <taxon>Eubacteriales</taxon>
        <taxon>Clostridiaceae</taxon>
        <taxon>Clostridium</taxon>
    </lineage>
</organism>
<dbReference type="EMBL" id="UAWG01000012">
    <property type="protein sequence ID" value="SQB60061.1"/>
    <property type="molecule type" value="Genomic_DNA"/>
</dbReference>
<feature type="transmembrane region" description="Helical" evidence="5">
    <location>
        <begin position="28"/>
        <end position="49"/>
    </location>
</feature>
<comment type="similarity">
    <text evidence="5">Belongs to the UPF0182 family.</text>
</comment>
<evidence type="ECO:0000256" key="1">
    <source>
        <dbReference type="ARBA" id="ARBA00022475"/>
    </source>
</evidence>
<feature type="transmembrane region" description="Helical" evidence="5">
    <location>
        <begin position="266"/>
        <end position="287"/>
    </location>
</feature>
<gene>
    <name evidence="7" type="ORF">NCTC10719_01620</name>
</gene>
<evidence type="ECO:0000256" key="5">
    <source>
        <dbReference type="HAMAP-Rule" id="MF_01600"/>
    </source>
</evidence>